<evidence type="ECO:0000313" key="3">
    <source>
        <dbReference type="EMBL" id="CAG8784665.1"/>
    </source>
</evidence>
<dbReference type="InterPro" id="IPR024771">
    <property type="entry name" value="SUZ"/>
</dbReference>
<reference evidence="3" key="1">
    <citation type="submission" date="2021-06" db="EMBL/GenBank/DDBJ databases">
        <authorList>
            <person name="Kallberg Y."/>
            <person name="Tangrot J."/>
            <person name="Rosling A."/>
        </authorList>
    </citation>
    <scope>NUCLEOTIDE SEQUENCE</scope>
    <source>
        <strain evidence="3">IN212</strain>
    </source>
</reference>
<proteinExistence type="predicted"/>
<dbReference type="OrthoDB" id="278430at2759"/>
<feature type="region of interest" description="Disordered" evidence="1">
    <location>
        <begin position="90"/>
        <end position="124"/>
    </location>
</feature>
<dbReference type="InterPro" id="IPR051937">
    <property type="entry name" value="R3H_domain_containing"/>
</dbReference>
<dbReference type="InterPro" id="IPR036867">
    <property type="entry name" value="R3H_dom_sf"/>
</dbReference>
<comment type="caution">
    <text evidence="3">The sequence shown here is derived from an EMBL/GenBank/DDBJ whole genome shotgun (WGS) entry which is preliminary data.</text>
</comment>
<gene>
    <name evidence="3" type="ORF">RFULGI_LOCUS16131</name>
</gene>
<evidence type="ECO:0000256" key="1">
    <source>
        <dbReference type="SAM" id="MobiDB-lite"/>
    </source>
</evidence>
<sequence>TQSGAGSSTLISSIDLMQTPCRSDSSSPNLEVELTPEQSAHLGEIDFNTGLDGFLLAALKNPKDRLFLLKLDREMERPILRFSDLLEQEEEKPEKSVKIMRRQQINAQSQLRSTGDSDSNSEGERKILTIEEREAAYQKARARIFKDLEQKNEENEQDENEESMSSSPNTKHSNISNNNDQQNSDLTSSNKSKSAQQTKSANANNNKNSKQSQQTNKTVGSNKNSTNNKTSVNTVKNRQQQTQ</sequence>
<dbReference type="Pfam" id="PF12752">
    <property type="entry name" value="SUZ"/>
    <property type="match status" value="1"/>
</dbReference>
<feature type="region of interest" description="Disordered" evidence="1">
    <location>
        <begin position="1"/>
        <end position="30"/>
    </location>
</feature>
<organism evidence="3 4">
    <name type="scientific">Racocetra fulgida</name>
    <dbReference type="NCBI Taxonomy" id="60492"/>
    <lineage>
        <taxon>Eukaryota</taxon>
        <taxon>Fungi</taxon>
        <taxon>Fungi incertae sedis</taxon>
        <taxon>Mucoromycota</taxon>
        <taxon>Glomeromycotina</taxon>
        <taxon>Glomeromycetes</taxon>
        <taxon>Diversisporales</taxon>
        <taxon>Gigasporaceae</taxon>
        <taxon>Racocetra</taxon>
    </lineage>
</organism>
<feature type="non-terminal residue" evidence="3">
    <location>
        <position position="1"/>
    </location>
</feature>
<feature type="region of interest" description="Disordered" evidence="1">
    <location>
        <begin position="149"/>
        <end position="243"/>
    </location>
</feature>
<evidence type="ECO:0000313" key="4">
    <source>
        <dbReference type="Proteomes" id="UP000789396"/>
    </source>
</evidence>
<keyword evidence="4" id="KW-1185">Reference proteome</keyword>
<feature type="compositionally biased region" description="Polar residues" evidence="1">
    <location>
        <begin position="103"/>
        <end position="120"/>
    </location>
</feature>
<accession>A0A9N9JK02</accession>
<feature type="compositionally biased region" description="Low complexity" evidence="1">
    <location>
        <begin position="173"/>
        <end position="237"/>
    </location>
</feature>
<feature type="compositionally biased region" description="Polar residues" evidence="1">
    <location>
        <begin position="1"/>
        <end position="29"/>
    </location>
</feature>
<feature type="compositionally biased region" description="Polar residues" evidence="1">
    <location>
        <begin position="163"/>
        <end position="172"/>
    </location>
</feature>
<dbReference type="PROSITE" id="PS51673">
    <property type="entry name" value="SUZ"/>
    <property type="match status" value="1"/>
</dbReference>
<evidence type="ECO:0000259" key="2">
    <source>
        <dbReference type="PROSITE" id="PS51673"/>
    </source>
</evidence>
<feature type="domain" description="SUZ" evidence="2">
    <location>
        <begin position="76"/>
        <end position="149"/>
    </location>
</feature>
<dbReference type="GO" id="GO:0003676">
    <property type="term" value="F:nucleic acid binding"/>
    <property type="evidence" value="ECO:0007669"/>
    <property type="project" value="InterPro"/>
</dbReference>
<dbReference type="PANTHER" id="PTHR15672">
    <property type="entry name" value="CAMP-REGULATED PHOSPHOPROTEIN 21 RELATED R3H DOMAIN CONTAINING PROTEIN"/>
    <property type="match status" value="1"/>
</dbReference>
<protein>
    <submittedName>
        <fullName evidence="3">17778_t:CDS:1</fullName>
    </submittedName>
</protein>
<dbReference type="PANTHER" id="PTHR15672:SF8">
    <property type="entry name" value="PROTEIN ENCORE"/>
    <property type="match status" value="1"/>
</dbReference>
<dbReference type="Proteomes" id="UP000789396">
    <property type="component" value="Unassembled WGS sequence"/>
</dbReference>
<name>A0A9N9JK02_9GLOM</name>
<feature type="non-terminal residue" evidence="3">
    <location>
        <position position="243"/>
    </location>
</feature>
<dbReference type="AlphaFoldDB" id="A0A9N9JK02"/>
<dbReference type="EMBL" id="CAJVPZ010055547">
    <property type="protein sequence ID" value="CAG8784665.1"/>
    <property type="molecule type" value="Genomic_DNA"/>
</dbReference>
<dbReference type="Gene3D" id="3.30.1370.50">
    <property type="entry name" value="R3H-like domain"/>
    <property type="match status" value="1"/>
</dbReference>